<dbReference type="InterPro" id="IPR001173">
    <property type="entry name" value="Glyco_trans_2-like"/>
</dbReference>
<evidence type="ECO:0000256" key="2">
    <source>
        <dbReference type="ARBA" id="ARBA00022676"/>
    </source>
</evidence>
<evidence type="ECO:0000256" key="1">
    <source>
        <dbReference type="ARBA" id="ARBA00006739"/>
    </source>
</evidence>
<keyword evidence="2" id="KW-0328">Glycosyltransferase</keyword>
<dbReference type="InterPro" id="IPR050834">
    <property type="entry name" value="Glycosyltransf_2"/>
</dbReference>
<evidence type="ECO:0000313" key="6">
    <source>
        <dbReference type="Proteomes" id="UP001596036"/>
    </source>
</evidence>
<evidence type="ECO:0000259" key="4">
    <source>
        <dbReference type="Pfam" id="PF00535"/>
    </source>
</evidence>
<dbReference type="Proteomes" id="UP001596036">
    <property type="component" value="Unassembled WGS sequence"/>
</dbReference>
<sequence>MDTAVPPPIPQGLSSQGRATWRAPVSVVVPCYRCADTIAASVASIAAQTMPPEEVLLVDDCSGDGTLEALHRLAAQYPPGWIQVIASPRNGGPSQARNLGWARASQEYVAFLDADDTWAPTKLELQVAALRNDPEIALIAHRMDVRDRASGAPPLRPPVRVRVLGRRRLLLNNPFPTASVVLRRDLPFRFNEKFRRVEDFLLWAQIAFSGYRCAKINQTLASWHKANYGAGGLSGDLAAMHRAGREVRQELLRQGLVTPTEHFVARAIGMVRRLRRNAMMLLRSFIGWLRGAGGRRTAGGEG</sequence>
<organism evidence="5 6">
    <name type="scientific">Lysobacter yangpyeongensis</name>
    <dbReference type="NCBI Taxonomy" id="346182"/>
    <lineage>
        <taxon>Bacteria</taxon>
        <taxon>Pseudomonadati</taxon>
        <taxon>Pseudomonadota</taxon>
        <taxon>Gammaproteobacteria</taxon>
        <taxon>Lysobacterales</taxon>
        <taxon>Lysobacteraceae</taxon>
        <taxon>Lysobacter</taxon>
    </lineage>
</organism>
<dbReference type="Gene3D" id="3.90.550.10">
    <property type="entry name" value="Spore Coat Polysaccharide Biosynthesis Protein SpsA, Chain A"/>
    <property type="match status" value="1"/>
</dbReference>
<accession>A0ABW0SJ96</accession>
<protein>
    <submittedName>
        <fullName evidence="5">Glycosyltransferase family 2 protein</fullName>
    </submittedName>
</protein>
<dbReference type="SUPFAM" id="SSF53448">
    <property type="entry name" value="Nucleotide-diphospho-sugar transferases"/>
    <property type="match status" value="1"/>
</dbReference>
<dbReference type="EMBL" id="JBHSNM010000001">
    <property type="protein sequence ID" value="MFC5569103.1"/>
    <property type="molecule type" value="Genomic_DNA"/>
</dbReference>
<proteinExistence type="inferred from homology"/>
<name>A0ABW0SJ96_9GAMM</name>
<keyword evidence="6" id="KW-1185">Reference proteome</keyword>
<reference evidence="6" key="1">
    <citation type="journal article" date="2019" name="Int. J. Syst. Evol. Microbiol.">
        <title>The Global Catalogue of Microorganisms (GCM) 10K type strain sequencing project: providing services to taxonomists for standard genome sequencing and annotation.</title>
        <authorList>
            <consortium name="The Broad Institute Genomics Platform"/>
            <consortium name="The Broad Institute Genome Sequencing Center for Infectious Disease"/>
            <person name="Wu L."/>
            <person name="Ma J."/>
        </authorList>
    </citation>
    <scope>NUCLEOTIDE SEQUENCE [LARGE SCALE GENOMIC DNA]</scope>
    <source>
        <strain evidence="6">KACC 11407</strain>
    </source>
</reference>
<dbReference type="Pfam" id="PF00535">
    <property type="entry name" value="Glycos_transf_2"/>
    <property type="match status" value="1"/>
</dbReference>
<gene>
    <name evidence="5" type="ORF">ACFPN1_03350</name>
</gene>
<evidence type="ECO:0000313" key="5">
    <source>
        <dbReference type="EMBL" id="MFC5569103.1"/>
    </source>
</evidence>
<comment type="similarity">
    <text evidence="1">Belongs to the glycosyltransferase 2 family.</text>
</comment>
<dbReference type="InterPro" id="IPR029044">
    <property type="entry name" value="Nucleotide-diphossugar_trans"/>
</dbReference>
<dbReference type="PANTHER" id="PTHR43685:SF5">
    <property type="entry name" value="GLYCOSYLTRANSFERASE EPSE-RELATED"/>
    <property type="match status" value="1"/>
</dbReference>
<feature type="domain" description="Glycosyltransferase 2-like" evidence="4">
    <location>
        <begin position="26"/>
        <end position="179"/>
    </location>
</feature>
<dbReference type="RefSeq" id="WP_386752977.1">
    <property type="nucleotide sequence ID" value="NZ_JBHSNM010000001.1"/>
</dbReference>
<dbReference type="PANTHER" id="PTHR43685">
    <property type="entry name" value="GLYCOSYLTRANSFERASE"/>
    <property type="match status" value="1"/>
</dbReference>
<comment type="caution">
    <text evidence="5">The sequence shown here is derived from an EMBL/GenBank/DDBJ whole genome shotgun (WGS) entry which is preliminary data.</text>
</comment>
<keyword evidence="3" id="KW-0808">Transferase</keyword>
<evidence type="ECO:0000256" key="3">
    <source>
        <dbReference type="ARBA" id="ARBA00022679"/>
    </source>
</evidence>
<dbReference type="CDD" id="cd00761">
    <property type="entry name" value="Glyco_tranf_GTA_type"/>
    <property type="match status" value="1"/>
</dbReference>